<gene>
    <name evidence="1" type="ORF">NCTC11653_01972</name>
</gene>
<dbReference type="Pfam" id="PF11153">
    <property type="entry name" value="DUF2931"/>
    <property type="match status" value="1"/>
</dbReference>
<name>A0AAX2IDG2_CAPSP</name>
<accession>A0AAX2IDG2</accession>
<comment type="caution">
    <text evidence="1">The sequence shown here is derived from an EMBL/GenBank/DDBJ whole genome shotgun (WGS) entry which is preliminary data.</text>
</comment>
<proteinExistence type="predicted"/>
<organism evidence="1 2">
    <name type="scientific">Capnocytophaga sputigena</name>
    <dbReference type="NCBI Taxonomy" id="1019"/>
    <lineage>
        <taxon>Bacteria</taxon>
        <taxon>Pseudomonadati</taxon>
        <taxon>Bacteroidota</taxon>
        <taxon>Flavobacteriia</taxon>
        <taxon>Flavobacteriales</taxon>
        <taxon>Flavobacteriaceae</taxon>
        <taxon>Capnocytophaga</taxon>
    </lineage>
</organism>
<dbReference type="EMBL" id="UAVP01000008">
    <property type="protein sequence ID" value="SQA76058.1"/>
    <property type="molecule type" value="Genomic_DNA"/>
</dbReference>
<sequence>MLFSSIFAEKPILMIKTIIIITLILLALWLTGCWGYKAKQDKNNKANVEPKYNWGVAVNAPIGYPIRFYGGRVGGMSITGELYSKLREPDWGNAFGYESHSMDELPKSVDMVWLSYKEDCFYRLKTAIDYEKIEKLFREGFNQRVPNGEVRHKTYDTIVVGIAPGGVVVLWVGSGYLPLTEIGRYQAEKIELREPEGLDNHQRLIFDKEYAKRLLTNNTIIPEDFREANKDKPIPFGLWDSYRDNQYQWYPTFEIPNGKMGDVHYQYWNGEGSFFFFTDFITLEEHKNVFAPQELCHNIRKLPLYKEIRFTYKAEDGIKYGGVLQFDWESTLEAYKKVFEKHSDEVKAHLDIRINRDNTYLTVRLVGDNGKEASIEPKSIRIRKANQEYAPPFDN</sequence>
<dbReference type="Proteomes" id="UP000249902">
    <property type="component" value="Unassembled WGS sequence"/>
</dbReference>
<evidence type="ECO:0000313" key="2">
    <source>
        <dbReference type="Proteomes" id="UP000249902"/>
    </source>
</evidence>
<reference evidence="1 2" key="1">
    <citation type="submission" date="2018-06" db="EMBL/GenBank/DDBJ databases">
        <authorList>
            <consortium name="Pathogen Informatics"/>
            <person name="Doyle S."/>
        </authorList>
    </citation>
    <scope>NUCLEOTIDE SEQUENCE [LARGE SCALE GENOMIC DNA]</scope>
    <source>
        <strain evidence="1 2">NCTC11653</strain>
    </source>
</reference>
<dbReference type="InterPro" id="IPR021326">
    <property type="entry name" value="DUF2931"/>
</dbReference>
<evidence type="ECO:0000313" key="1">
    <source>
        <dbReference type="EMBL" id="SQA76058.1"/>
    </source>
</evidence>
<dbReference type="AlphaFoldDB" id="A0AAX2IDG2"/>
<protein>
    <submittedName>
        <fullName evidence="1">Protein of uncharacterized function (DUF2931)</fullName>
    </submittedName>
</protein>